<protein>
    <submittedName>
        <fullName evidence="1">Uncharacterized protein</fullName>
    </submittedName>
</protein>
<organism evidence="1 2">
    <name type="scientific">Streptomyces spinoverrucosus</name>
    <dbReference type="NCBI Taxonomy" id="284043"/>
    <lineage>
        <taxon>Bacteria</taxon>
        <taxon>Bacillati</taxon>
        <taxon>Actinomycetota</taxon>
        <taxon>Actinomycetes</taxon>
        <taxon>Kitasatosporales</taxon>
        <taxon>Streptomycetaceae</taxon>
        <taxon>Streptomyces</taxon>
    </lineage>
</organism>
<evidence type="ECO:0000313" key="2">
    <source>
        <dbReference type="Proteomes" id="UP000317881"/>
    </source>
</evidence>
<evidence type="ECO:0000313" key="1">
    <source>
        <dbReference type="EMBL" id="GEC05041.1"/>
    </source>
</evidence>
<proteinExistence type="predicted"/>
<reference evidence="1 2" key="1">
    <citation type="submission" date="2019-06" db="EMBL/GenBank/DDBJ databases">
        <title>Whole genome shotgun sequence of Streptomyces spinoverrucosus NBRC 14228.</title>
        <authorList>
            <person name="Hosoyama A."/>
            <person name="Uohara A."/>
            <person name="Ohji S."/>
            <person name="Ichikawa N."/>
        </authorList>
    </citation>
    <scope>NUCLEOTIDE SEQUENCE [LARGE SCALE GENOMIC DNA]</scope>
    <source>
        <strain evidence="1 2">NBRC 14228</strain>
    </source>
</reference>
<accession>A0A4Y3VHC7</accession>
<gene>
    <name evidence="1" type="ORF">SSP24_26960</name>
</gene>
<comment type="caution">
    <text evidence="1">The sequence shown here is derived from an EMBL/GenBank/DDBJ whole genome shotgun (WGS) entry which is preliminary data.</text>
</comment>
<keyword evidence="2" id="KW-1185">Reference proteome</keyword>
<dbReference type="Proteomes" id="UP000317881">
    <property type="component" value="Unassembled WGS sequence"/>
</dbReference>
<dbReference type="EMBL" id="BJND01000019">
    <property type="protein sequence ID" value="GEC05041.1"/>
    <property type="molecule type" value="Genomic_DNA"/>
</dbReference>
<sequence length="96" mass="10988">MSRTWRDGDVVRIAMPFRLWVEQALDDPSLQTLFYGPVNLVGRNSATSYLEFGLYRNAALSGDLLPPPCSTRWGPGRRSAARVRWSRGYGRRWTRA</sequence>
<dbReference type="AlphaFoldDB" id="A0A4Y3VHC7"/>
<name>A0A4Y3VHC7_9ACTN</name>